<name>A0A8T8SM86_9BASI</name>
<feature type="compositionally biased region" description="Acidic residues" evidence="1">
    <location>
        <begin position="115"/>
        <end position="126"/>
    </location>
</feature>
<reference evidence="2" key="1">
    <citation type="submission" date="2016-04" db="EMBL/GenBank/DDBJ databases">
        <authorList>
            <person name="Nguyen H.D."/>
            <person name="Samba Siva P."/>
            <person name="Cullis J."/>
            <person name="Levesque C.A."/>
            <person name="Hambleton S."/>
        </authorList>
    </citation>
    <scope>NUCLEOTIDE SEQUENCE</scope>
    <source>
        <strain evidence="2">DAOMC 236416</strain>
    </source>
</reference>
<dbReference type="GO" id="GO:0031123">
    <property type="term" value="P:RNA 3'-end processing"/>
    <property type="evidence" value="ECO:0007669"/>
    <property type="project" value="TreeGrafter"/>
</dbReference>
<gene>
    <name evidence="2" type="ORF">A4X13_0g6888</name>
</gene>
<dbReference type="InterPro" id="IPR045862">
    <property type="entry name" value="Trf4-like"/>
</dbReference>
<evidence type="ECO:0000313" key="2">
    <source>
        <dbReference type="EMBL" id="KAE8243927.1"/>
    </source>
</evidence>
<dbReference type="GO" id="GO:0031499">
    <property type="term" value="C:TRAMP complex"/>
    <property type="evidence" value="ECO:0007669"/>
    <property type="project" value="TreeGrafter"/>
</dbReference>
<dbReference type="GO" id="GO:1990817">
    <property type="term" value="F:poly(A) RNA polymerase activity"/>
    <property type="evidence" value="ECO:0007669"/>
    <property type="project" value="InterPro"/>
</dbReference>
<keyword evidence="3" id="KW-1185">Reference proteome</keyword>
<accession>A0A8T8SM86</accession>
<evidence type="ECO:0000256" key="1">
    <source>
        <dbReference type="SAM" id="MobiDB-lite"/>
    </source>
</evidence>
<reference evidence="2" key="2">
    <citation type="journal article" date="2019" name="IMA Fungus">
        <title>Genome sequencing and comparison of five Tilletia species to identify candidate genes for the detection of regulated species infecting wheat.</title>
        <authorList>
            <person name="Nguyen H.D.T."/>
            <person name="Sultana T."/>
            <person name="Kesanakurti P."/>
            <person name="Hambleton S."/>
        </authorList>
    </citation>
    <scope>NUCLEOTIDE SEQUENCE</scope>
    <source>
        <strain evidence="2">DAOMC 236416</strain>
    </source>
</reference>
<dbReference type="EMBL" id="LWDF02000730">
    <property type="protein sequence ID" value="KAE8243927.1"/>
    <property type="molecule type" value="Genomic_DNA"/>
</dbReference>
<dbReference type="GO" id="GO:0003729">
    <property type="term" value="F:mRNA binding"/>
    <property type="evidence" value="ECO:0007669"/>
    <property type="project" value="TreeGrafter"/>
</dbReference>
<sequence>MGLKVEVPSAFTITRYELQAEWRWRSGKKLSFHDANLMRNVVIPARQRRYASNNFDLVPNPRYSAEDAGLPSAIDGADVLLAAADQLIQDEVSLDSVSPPDPPESLGARHNPVIIDDDDPPDEDGGADEQYEVVAVRRAVQRAPNAIPEAPYKGQHSDTDASTTPWLPERPWTVLYLPPEQRIADELLLFSRWLKPSISEKKVREDALKCIAKALDRAFAEYHLVSFGSRQVETADPSRSYCRLGPQSLKRFCNLSVDITLNEPAGSESTHLVASLIEANLLIRPLTLFFKLALARWRLNIGSEGGVSGFVLTMLVTFVVLQNRKDGERLQDLIFLVIDTLCKWDTVKFGIQIFPIATMFGLNGGRSPRQIVVKNPASLPEIFVMNRKAPRPPFNCAASVKKWDEVVLRFGELRDQLLLSAFRQESKMPPSSPSFGV</sequence>
<dbReference type="Gene3D" id="1.10.1410.10">
    <property type="match status" value="1"/>
</dbReference>
<organism evidence="2 3">
    <name type="scientific">Tilletia indica</name>
    <dbReference type="NCBI Taxonomy" id="43049"/>
    <lineage>
        <taxon>Eukaryota</taxon>
        <taxon>Fungi</taxon>
        <taxon>Dikarya</taxon>
        <taxon>Basidiomycota</taxon>
        <taxon>Ustilaginomycotina</taxon>
        <taxon>Exobasidiomycetes</taxon>
        <taxon>Tilletiales</taxon>
        <taxon>Tilletiaceae</taxon>
        <taxon>Tilletia</taxon>
    </lineage>
</organism>
<dbReference type="Proteomes" id="UP000077521">
    <property type="component" value="Unassembled WGS sequence"/>
</dbReference>
<dbReference type="GO" id="GO:0043634">
    <property type="term" value="P:polyadenylation-dependent ncRNA catabolic process"/>
    <property type="evidence" value="ECO:0007669"/>
    <property type="project" value="TreeGrafter"/>
</dbReference>
<evidence type="ECO:0008006" key="4">
    <source>
        <dbReference type="Google" id="ProtNLM"/>
    </source>
</evidence>
<dbReference type="PANTHER" id="PTHR23092:SF15">
    <property type="entry name" value="INACTIVE NON-CANONICAL POLY(A) RNA POLYMERASE PROTEIN TRF4-2-RELATED"/>
    <property type="match status" value="1"/>
</dbReference>
<comment type="caution">
    <text evidence="2">The sequence shown here is derived from an EMBL/GenBank/DDBJ whole genome shotgun (WGS) entry which is preliminary data.</text>
</comment>
<dbReference type="GO" id="GO:0005730">
    <property type="term" value="C:nucleolus"/>
    <property type="evidence" value="ECO:0007669"/>
    <property type="project" value="TreeGrafter"/>
</dbReference>
<dbReference type="PANTHER" id="PTHR23092">
    <property type="entry name" value="POLY(A) RNA POLYMERASE"/>
    <property type="match status" value="1"/>
</dbReference>
<evidence type="ECO:0000313" key="3">
    <source>
        <dbReference type="Proteomes" id="UP000077521"/>
    </source>
</evidence>
<dbReference type="AlphaFoldDB" id="A0A8T8SM86"/>
<proteinExistence type="predicted"/>
<protein>
    <recommendedName>
        <fullName evidence="4">Polynucleotide adenylyltransferase</fullName>
    </recommendedName>
</protein>
<feature type="region of interest" description="Disordered" evidence="1">
    <location>
        <begin position="94"/>
        <end position="126"/>
    </location>
</feature>